<dbReference type="RefSeq" id="WP_062623731.1">
    <property type="nucleotide sequence ID" value="NZ_CAXOUE010000018.1"/>
</dbReference>
<evidence type="ECO:0000313" key="2">
    <source>
        <dbReference type="EMBL" id="KYL04803.1"/>
    </source>
</evidence>
<protein>
    <submittedName>
        <fullName evidence="2">Phage tail sheath protein</fullName>
    </submittedName>
</protein>
<comment type="similarity">
    <text evidence="1">Belongs to the myoviridae tail sheath protein family.</text>
</comment>
<organism evidence="2 3">
    <name type="scientific">Fusobacterium necrophorum subsp. funduliforme</name>
    <dbReference type="NCBI Taxonomy" id="143387"/>
    <lineage>
        <taxon>Bacteria</taxon>
        <taxon>Fusobacteriati</taxon>
        <taxon>Fusobacteriota</taxon>
        <taxon>Fusobacteriia</taxon>
        <taxon>Fusobacteriales</taxon>
        <taxon>Fusobacteriaceae</taxon>
        <taxon>Fusobacterium</taxon>
    </lineage>
</organism>
<evidence type="ECO:0000313" key="3">
    <source>
        <dbReference type="Proteomes" id="UP000075816"/>
    </source>
</evidence>
<evidence type="ECO:0000256" key="1">
    <source>
        <dbReference type="ARBA" id="ARBA00008005"/>
    </source>
</evidence>
<dbReference type="KEGG" id="fnf:BSQ88_07920"/>
<dbReference type="Pfam" id="PF17482">
    <property type="entry name" value="Phage_sheath_1C"/>
    <property type="match status" value="1"/>
</dbReference>
<name>A0A162J0B4_9FUSO</name>
<reference evidence="2 3" key="1">
    <citation type="submission" date="2016-03" db="EMBL/GenBank/DDBJ databases">
        <title>Comparative genomics of human isolates of Fusobacterium necrophorum.</title>
        <authorList>
            <person name="Jensen A."/>
            <person name="Bank S."/>
            <person name="Andersen P.S."/>
            <person name="Kristensen L.H."/>
            <person name="Prag J."/>
        </authorList>
    </citation>
    <scope>NUCLEOTIDE SEQUENCE [LARGE SCALE GENOMIC DNA]</scope>
    <source>
        <strain evidence="2 3">LS_1264</strain>
    </source>
</reference>
<gene>
    <name evidence="2" type="ORF">A2J07_10440</name>
</gene>
<sequence length="355" mass="40631">MGRPTIDIIFKQKAITAIKRSQLGIVGLIVKESTKDWTRRQYKNITDITDKDYTSENLQLVKDCFEFTPAKVVVFNLKSGTLADGLKEVAKERINWVGLGYDGKEADTATLVSWIKSMRKSGKTYKAVVHKATKPDNKGIVNLMNDKVTFADSKRGEKDGWHYIPSVLGMLAGLPMTRSATSFLCSNLVEVSDFENIDDVIDKGGFCLHKDEGDIRVARACTSLQEITQDETEDMKDIIIIESMDLMRDDIYNTFKTWIGKYKNKYDNQVLFFSSLNAYFKELAREDILDKEYDNYAEVDIEAQRLAWLGVGKTEVQDWEDEKIKKLSFKKKVFMTAQIKILNAVEDFKFTINMF</sequence>
<proteinExistence type="inferred from homology"/>
<dbReference type="Gene3D" id="3.30.1370.220">
    <property type="match status" value="1"/>
</dbReference>
<comment type="caution">
    <text evidence="2">The sequence shown here is derived from an EMBL/GenBank/DDBJ whole genome shotgun (WGS) entry which is preliminary data.</text>
</comment>
<dbReference type="InterPro" id="IPR020287">
    <property type="entry name" value="Tail_sheath_C"/>
</dbReference>
<dbReference type="EMBL" id="LVEA01000029">
    <property type="protein sequence ID" value="KYL04803.1"/>
    <property type="molecule type" value="Genomic_DNA"/>
</dbReference>
<dbReference type="Gene3D" id="3.40.50.11790">
    <property type="match status" value="1"/>
</dbReference>
<dbReference type="AlphaFoldDB" id="A0A162J0B4"/>
<accession>A0A162J0B4</accession>
<dbReference type="Proteomes" id="UP000075816">
    <property type="component" value="Unassembled WGS sequence"/>
</dbReference>
<dbReference type="GeneID" id="75076352"/>
<dbReference type="eggNOG" id="ENOG502Z8RJ">
    <property type="taxonomic scope" value="Bacteria"/>
</dbReference>